<gene>
    <name evidence="7" type="ORF">EJ08DRAFT_649415</name>
</gene>
<dbReference type="InterPro" id="IPR042272">
    <property type="entry name" value="ATP12_ATP_synth-F1-assembly_N"/>
</dbReference>
<comment type="similarity">
    <text evidence="2">Belongs to the ATP12 family.</text>
</comment>
<dbReference type="GO" id="GO:0033615">
    <property type="term" value="P:mitochondrial proton-transporting ATP synthase complex assembly"/>
    <property type="evidence" value="ECO:0007669"/>
    <property type="project" value="TreeGrafter"/>
</dbReference>
<feature type="region of interest" description="Disordered" evidence="6">
    <location>
        <begin position="35"/>
        <end position="62"/>
    </location>
</feature>
<evidence type="ECO:0000256" key="2">
    <source>
        <dbReference type="ARBA" id="ARBA00008231"/>
    </source>
</evidence>
<dbReference type="SUPFAM" id="SSF160909">
    <property type="entry name" value="ATP12-like"/>
    <property type="match status" value="1"/>
</dbReference>
<comment type="subcellular location">
    <subcellularLocation>
        <location evidence="1">Mitochondrion</location>
    </subcellularLocation>
</comment>
<accession>A0A9P4NT18</accession>
<evidence type="ECO:0000256" key="1">
    <source>
        <dbReference type="ARBA" id="ARBA00004173"/>
    </source>
</evidence>
<proteinExistence type="inferred from homology"/>
<keyword evidence="4" id="KW-0496">Mitochondrion</keyword>
<dbReference type="Pfam" id="PF07542">
    <property type="entry name" value="ATP12"/>
    <property type="match status" value="1"/>
</dbReference>
<dbReference type="PANTHER" id="PTHR21013:SF10">
    <property type="entry name" value="ATP SYNTHASE MITOCHONDRIAL F1 COMPLEX ASSEMBLY FACTOR 2"/>
    <property type="match status" value="1"/>
</dbReference>
<dbReference type="InterPro" id="IPR011419">
    <property type="entry name" value="ATP12_ATP_synth-F1-assembly"/>
</dbReference>
<dbReference type="Gene3D" id="1.10.3580.10">
    <property type="entry name" value="ATP12 ATPase"/>
    <property type="match status" value="1"/>
</dbReference>
<keyword evidence="3" id="KW-0809">Transit peptide</keyword>
<name>A0A9P4NT18_9PEZI</name>
<dbReference type="EMBL" id="MU007036">
    <property type="protein sequence ID" value="KAF2430863.1"/>
    <property type="molecule type" value="Genomic_DNA"/>
</dbReference>
<evidence type="ECO:0000313" key="8">
    <source>
        <dbReference type="Proteomes" id="UP000800235"/>
    </source>
</evidence>
<keyword evidence="8" id="KW-1185">Reference proteome</keyword>
<dbReference type="PANTHER" id="PTHR21013">
    <property type="entry name" value="ATP SYNTHASE MITOCHONDRIAL F1 COMPLEX ASSEMBLY FACTOR 2/ATP12 PROTEIN, MITOCHONDRIAL PRECURSOR"/>
    <property type="match status" value="1"/>
</dbReference>
<dbReference type="InterPro" id="IPR023335">
    <property type="entry name" value="ATP12_ortho_dom_sf"/>
</dbReference>
<dbReference type="Proteomes" id="UP000800235">
    <property type="component" value="Unassembled WGS sequence"/>
</dbReference>
<keyword evidence="5" id="KW-0143">Chaperone</keyword>
<evidence type="ECO:0000256" key="5">
    <source>
        <dbReference type="ARBA" id="ARBA00023186"/>
    </source>
</evidence>
<protein>
    <submittedName>
        <fullName evidence="7">ATP12-domain-containing protein</fullName>
    </submittedName>
</protein>
<dbReference type="Gene3D" id="3.30.2180.10">
    <property type="entry name" value="ATP12-like"/>
    <property type="match status" value="1"/>
</dbReference>
<feature type="compositionally biased region" description="Low complexity" evidence="6">
    <location>
        <begin position="36"/>
        <end position="45"/>
    </location>
</feature>
<evidence type="ECO:0000256" key="3">
    <source>
        <dbReference type="ARBA" id="ARBA00022946"/>
    </source>
</evidence>
<dbReference type="OrthoDB" id="5322896at2759"/>
<comment type="caution">
    <text evidence="7">The sequence shown here is derived from an EMBL/GenBank/DDBJ whole genome shotgun (WGS) entry which is preliminary data.</text>
</comment>
<evidence type="ECO:0000313" key="7">
    <source>
        <dbReference type="EMBL" id="KAF2430863.1"/>
    </source>
</evidence>
<dbReference type="GO" id="GO:0005739">
    <property type="term" value="C:mitochondrion"/>
    <property type="evidence" value="ECO:0007669"/>
    <property type="project" value="UniProtKB-SubCell"/>
</dbReference>
<sequence>MEALRPLTNVSVRRLLQRPPKSICRYQCLHTTTAKPATPLPFHTAPAPPPPAPVPQLSTPEERLQRKRKNAELLKRGQELKANRAKPAGVLRKRFWKDVTVKETSEGHHQIYLDTRPVRTSNKEILTVPKGKKDLATAIALEWDQLVSAYQATKYHYIPLTSLINRALDIEEADKAGKTKIRNDLVAMLMRYLTTDTLLCWVPEKDIHTPPSLKDGQEQWQGESLRTRQKRTAVPIIDHLASSVWPGVEIVPVLSDDSIMPISQSPMTQEVIKGWISGLPAYELAGLERGVLATKSLLVATRLLVDWSQEFADMREQDADAEKFGIEHAAEACSVEVRWQTDMWGEVEDTHDVEKEDLRRQLGGVVLLVGGDV</sequence>
<organism evidence="7 8">
    <name type="scientific">Tothia fuscella</name>
    <dbReference type="NCBI Taxonomy" id="1048955"/>
    <lineage>
        <taxon>Eukaryota</taxon>
        <taxon>Fungi</taxon>
        <taxon>Dikarya</taxon>
        <taxon>Ascomycota</taxon>
        <taxon>Pezizomycotina</taxon>
        <taxon>Dothideomycetes</taxon>
        <taxon>Pleosporomycetidae</taxon>
        <taxon>Venturiales</taxon>
        <taxon>Cylindrosympodiaceae</taxon>
        <taxon>Tothia</taxon>
    </lineage>
</organism>
<dbReference type="AlphaFoldDB" id="A0A9P4NT18"/>
<evidence type="ECO:0000256" key="4">
    <source>
        <dbReference type="ARBA" id="ARBA00023128"/>
    </source>
</evidence>
<evidence type="ECO:0000256" key="6">
    <source>
        <dbReference type="SAM" id="MobiDB-lite"/>
    </source>
</evidence>
<reference evidence="7" key="1">
    <citation type="journal article" date="2020" name="Stud. Mycol.">
        <title>101 Dothideomycetes genomes: a test case for predicting lifestyles and emergence of pathogens.</title>
        <authorList>
            <person name="Haridas S."/>
            <person name="Albert R."/>
            <person name="Binder M."/>
            <person name="Bloem J."/>
            <person name="Labutti K."/>
            <person name="Salamov A."/>
            <person name="Andreopoulos B."/>
            <person name="Baker S."/>
            <person name="Barry K."/>
            <person name="Bills G."/>
            <person name="Bluhm B."/>
            <person name="Cannon C."/>
            <person name="Castanera R."/>
            <person name="Culley D."/>
            <person name="Daum C."/>
            <person name="Ezra D."/>
            <person name="Gonzalez J."/>
            <person name="Henrissat B."/>
            <person name="Kuo A."/>
            <person name="Liang C."/>
            <person name="Lipzen A."/>
            <person name="Lutzoni F."/>
            <person name="Magnuson J."/>
            <person name="Mondo S."/>
            <person name="Nolan M."/>
            <person name="Ohm R."/>
            <person name="Pangilinan J."/>
            <person name="Park H.-J."/>
            <person name="Ramirez L."/>
            <person name="Alfaro M."/>
            <person name="Sun H."/>
            <person name="Tritt A."/>
            <person name="Yoshinaga Y."/>
            <person name="Zwiers L.-H."/>
            <person name="Turgeon B."/>
            <person name="Goodwin S."/>
            <person name="Spatafora J."/>
            <person name="Crous P."/>
            <person name="Grigoriev I."/>
        </authorList>
    </citation>
    <scope>NUCLEOTIDE SEQUENCE</scope>
    <source>
        <strain evidence="7">CBS 130266</strain>
    </source>
</reference>